<organism evidence="1 2">
    <name type="scientific">Brachionus plicatilis</name>
    <name type="common">Marine rotifer</name>
    <name type="synonym">Brachionus muelleri</name>
    <dbReference type="NCBI Taxonomy" id="10195"/>
    <lineage>
        <taxon>Eukaryota</taxon>
        <taxon>Metazoa</taxon>
        <taxon>Spiralia</taxon>
        <taxon>Gnathifera</taxon>
        <taxon>Rotifera</taxon>
        <taxon>Eurotatoria</taxon>
        <taxon>Monogononta</taxon>
        <taxon>Pseudotrocha</taxon>
        <taxon>Ploima</taxon>
        <taxon>Brachionidae</taxon>
        <taxon>Brachionus</taxon>
    </lineage>
</organism>
<comment type="caution">
    <text evidence="1">The sequence shown here is derived from an EMBL/GenBank/DDBJ whole genome shotgun (WGS) entry which is preliminary data.</text>
</comment>
<sequence length="153" mass="18205">MSDLIGIEGILLDDRCNDDALHRYSYTLKKFPKDPTELAVNADNVKAILEMKFNILLNLSRCYRKLQNKTYIKMIMCELHFALIYLKINRKIYKRLNRSLLKWNDSYEAFYSRARAKRDLRMFESALEDLMIADKLCYGENPDIKKTHWKNKG</sequence>
<dbReference type="AlphaFoldDB" id="A0A3M7PAW6"/>
<dbReference type="STRING" id="10195.A0A3M7PAW6"/>
<evidence type="ECO:0000313" key="1">
    <source>
        <dbReference type="EMBL" id="RMZ96173.1"/>
    </source>
</evidence>
<keyword evidence="2" id="KW-1185">Reference proteome</keyword>
<name>A0A3M7PAW6_BRAPC</name>
<proteinExistence type="predicted"/>
<accession>A0A3M7PAW6</accession>
<dbReference type="InterPro" id="IPR011990">
    <property type="entry name" value="TPR-like_helical_dom_sf"/>
</dbReference>
<dbReference type="Proteomes" id="UP000276133">
    <property type="component" value="Unassembled WGS sequence"/>
</dbReference>
<gene>
    <name evidence="1" type="ORF">BpHYR1_029308</name>
</gene>
<evidence type="ECO:0000313" key="2">
    <source>
        <dbReference type="Proteomes" id="UP000276133"/>
    </source>
</evidence>
<reference evidence="1 2" key="1">
    <citation type="journal article" date="2018" name="Sci. Rep.">
        <title>Genomic signatures of local adaptation to the degree of environmental predictability in rotifers.</title>
        <authorList>
            <person name="Franch-Gras L."/>
            <person name="Hahn C."/>
            <person name="Garcia-Roger E.M."/>
            <person name="Carmona M.J."/>
            <person name="Serra M."/>
            <person name="Gomez A."/>
        </authorList>
    </citation>
    <scope>NUCLEOTIDE SEQUENCE [LARGE SCALE GENOMIC DNA]</scope>
    <source>
        <strain evidence="1">HYR1</strain>
    </source>
</reference>
<dbReference type="EMBL" id="REGN01012299">
    <property type="protein sequence ID" value="RMZ96173.1"/>
    <property type="molecule type" value="Genomic_DNA"/>
</dbReference>
<dbReference type="Gene3D" id="1.25.40.10">
    <property type="entry name" value="Tetratricopeptide repeat domain"/>
    <property type="match status" value="1"/>
</dbReference>
<protein>
    <submittedName>
        <fullName evidence="1">TANC2 isoform X5</fullName>
    </submittedName>
</protein>